<dbReference type="HOGENOM" id="CLU_746314_0_0_1"/>
<organism evidence="2 3">
    <name type="scientific">Hydnomerulius pinastri MD-312</name>
    <dbReference type="NCBI Taxonomy" id="994086"/>
    <lineage>
        <taxon>Eukaryota</taxon>
        <taxon>Fungi</taxon>
        <taxon>Dikarya</taxon>
        <taxon>Basidiomycota</taxon>
        <taxon>Agaricomycotina</taxon>
        <taxon>Agaricomycetes</taxon>
        <taxon>Agaricomycetidae</taxon>
        <taxon>Boletales</taxon>
        <taxon>Boletales incertae sedis</taxon>
        <taxon>Leucogyrophana</taxon>
    </lineage>
</organism>
<name>A0A0C9WE37_9AGAM</name>
<dbReference type="AlphaFoldDB" id="A0A0C9WE37"/>
<feature type="compositionally biased region" description="Low complexity" evidence="1">
    <location>
        <begin position="279"/>
        <end position="292"/>
    </location>
</feature>
<feature type="region of interest" description="Disordered" evidence="1">
    <location>
        <begin position="220"/>
        <end position="310"/>
    </location>
</feature>
<reference evidence="2 3" key="1">
    <citation type="submission" date="2014-04" db="EMBL/GenBank/DDBJ databases">
        <title>Evolutionary Origins and Diversification of the Mycorrhizal Mutualists.</title>
        <authorList>
            <consortium name="DOE Joint Genome Institute"/>
            <consortium name="Mycorrhizal Genomics Consortium"/>
            <person name="Kohler A."/>
            <person name="Kuo A."/>
            <person name="Nagy L.G."/>
            <person name="Floudas D."/>
            <person name="Copeland A."/>
            <person name="Barry K.W."/>
            <person name="Cichocki N."/>
            <person name="Veneault-Fourrey C."/>
            <person name="LaButti K."/>
            <person name="Lindquist E.A."/>
            <person name="Lipzen A."/>
            <person name="Lundell T."/>
            <person name="Morin E."/>
            <person name="Murat C."/>
            <person name="Riley R."/>
            <person name="Ohm R."/>
            <person name="Sun H."/>
            <person name="Tunlid A."/>
            <person name="Henrissat B."/>
            <person name="Grigoriev I.V."/>
            <person name="Hibbett D.S."/>
            <person name="Martin F."/>
        </authorList>
    </citation>
    <scope>NUCLEOTIDE SEQUENCE [LARGE SCALE GENOMIC DNA]</scope>
    <source>
        <strain evidence="2 3">MD-312</strain>
    </source>
</reference>
<feature type="compositionally biased region" description="Basic residues" evidence="1">
    <location>
        <begin position="264"/>
        <end position="273"/>
    </location>
</feature>
<dbReference type="EMBL" id="KN839852">
    <property type="protein sequence ID" value="KIJ63007.1"/>
    <property type="molecule type" value="Genomic_DNA"/>
</dbReference>
<evidence type="ECO:0000313" key="3">
    <source>
        <dbReference type="Proteomes" id="UP000053820"/>
    </source>
</evidence>
<dbReference type="Proteomes" id="UP000053820">
    <property type="component" value="Unassembled WGS sequence"/>
</dbReference>
<protein>
    <submittedName>
        <fullName evidence="2">Uncharacterized protein</fullName>
    </submittedName>
</protein>
<dbReference type="OrthoDB" id="3226552at2759"/>
<keyword evidence="3" id="KW-1185">Reference proteome</keyword>
<sequence length="347" mass="38129">MCSSKGRCKLHLLLDDISPTSSPTDSDDSQDHRWSEVIPPKTALTFAALWDPEEGMVTFSGAALLESESLAGMASHPDVFDDSDDDSSQVITIDRDSDTMGENTATLATFQDAFKAFLHRVPRNSRQPKHAKCLQARASSTFDGLDVYSRDIALKPKGSIQFSCVDRLEMESSFRTPSTFGKLRLRSDLMLDRHHSEDESCTGRAVAHLKSRFSTTTTSTSNYVEVAQGLPSNPKKPGAHRPRTPPQPAWPADECASPSSPCTPRRRLRKRRPCGGDRPSPASPSSSSSSEDPPTPPTSPASPTKNTKYKFAMLPRRMTRSASDDGWICIEVTPVIRQRYVAALDDE</sequence>
<proteinExistence type="predicted"/>
<evidence type="ECO:0000256" key="1">
    <source>
        <dbReference type="SAM" id="MobiDB-lite"/>
    </source>
</evidence>
<gene>
    <name evidence="2" type="ORF">HYDPIDRAFT_113508</name>
</gene>
<accession>A0A0C9WE37</accession>
<evidence type="ECO:0000313" key="2">
    <source>
        <dbReference type="EMBL" id="KIJ63007.1"/>
    </source>
</evidence>